<organism evidence="2 3">
    <name type="scientific">Candidatus Sungbacteria bacterium RIFCSPHIGHO2_02_FULL_53_17</name>
    <dbReference type="NCBI Taxonomy" id="1802275"/>
    <lineage>
        <taxon>Bacteria</taxon>
        <taxon>Candidatus Sungiibacteriota</taxon>
    </lineage>
</organism>
<evidence type="ECO:0000313" key="3">
    <source>
        <dbReference type="Proteomes" id="UP000177177"/>
    </source>
</evidence>
<feature type="compositionally biased region" description="Low complexity" evidence="1">
    <location>
        <begin position="612"/>
        <end position="622"/>
    </location>
</feature>
<feature type="region of interest" description="Disordered" evidence="1">
    <location>
        <begin position="544"/>
        <end position="687"/>
    </location>
</feature>
<dbReference type="EMBL" id="MHQN01000022">
    <property type="protein sequence ID" value="OHA03196.1"/>
    <property type="molecule type" value="Genomic_DNA"/>
</dbReference>
<accession>A0A1G2KUV9</accession>
<feature type="compositionally biased region" description="Pro residues" evidence="1">
    <location>
        <begin position="668"/>
        <end position="684"/>
    </location>
</feature>
<reference evidence="2 3" key="1">
    <citation type="journal article" date="2016" name="Nat. Commun.">
        <title>Thousands of microbial genomes shed light on interconnected biogeochemical processes in an aquifer system.</title>
        <authorList>
            <person name="Anantharaman K."/>
            <person name="Brown C.T."/>
            <person name="Hug L.A."/>
            <person name="Sharon I."/>
            <person name="Castelle C.J."/>
            <person name="Probst A.J."/>
            <person name="Thomas B.C."/>
            <person name="Singh A."/>
            <person name="Wilkins M.J."/>
            <person name="Karaoz U."/>
            <person name="Brodie E.L."/>
            <person name="Williams K.H."/>
            <person name="Hubbard S.S."/>
            <person name="Banfield J.F."/>
        </authorList>
    </citation>
    <scope>NUCLEOTIDE SEQUENCE [LARGE SCALE GENOMIC DNA]</scope>
</reference>
<evidence type="ECO:0000256" key="1">
    <source>
        <dbReference type="SAM" id="MobiDB-lite"/>
    </source>
</evidence>
<sequence>MPRAGSWFFFPMAKNIYYSVFSLLAALLMGGAGAAYGASIFDIEYPIADLGGCGDRAACRTYCDDAAHGDACLVFAQKFGLADQKSAAKAKAVQEEGGPGGCRGGDACHAYCEDSAHQDECVDYAVQKGFMSPEDAARAKKPGPGGCLGRACEEYCHNPANKDACFEFAVANGLIPKDEAALIREFKEKFGRENAGPGGCQGEDACRQYCEDPAHITECVSFAEEHGFVGKEQAKIIKKTAGRGPGGCKGTAECRAYCDDSAHQQECIDFGEKNGFMTPEEAARARKFAGKEGPGGCRGEQCRDFCNAPGNEASCFEFAEREGLIPKEELARARKFTQASREGGPGGCRGVQCRTYCEDAAHREECFSFAREKGLISKEEEQHFEAGSKIGEVVRTSGGPGGCKSDDECRAYCTDPSHVEECVAFGATHGGVPLAQAREMLKQFSERRFEVRGGSGEFGSDGFEDFQKFERDAGRRFEEFRALEEQFRGKNFLGGQEGSVHREGSQPFGGSGEGGGTSFAGPGGCASPAECIKYCTDHRDECFGGGPSDRKEQDGQRGFQGEFPGRPDKFPGRPDAFPPEGERGQFPFSPDRDPGATDHENPGAFPPPGGFPRPDGGSFRPPQGMGEFPPEGLLHPPAGSFMPPPDAAFHRPEGSFTPPPSGSFDSSQPPPPPPDGGTLPPPSLPSSAAPFFKLFGTLLGIF</sequence>
<protein>
    <submittedName>
        <fullName evidence="2">Uncharacterized protein</fullName>
    </submittedName>
</protein>
<feature type="region of interest" description="Disordered" evidence="1">
    <location>
        <begin position="491"/>
        <end position="515"/>
    </location>
</feature>
<feature type="compositionally biased region" description="Basic and acidic residues" evidence="1">
    <location>
        <begin position="544"/>
        <end position="555"/>
    </location>
</feature>
<proteinExistence type="predicted"/>
<gene>
    <name evidence="2" type="ORF">A3C92_01630</name>
</gene>
<dbReference type="Proteomes" id="UP000177177">
    <property type="component" value="Unassembled WGS sequence"/>
</dbReference>
<feature type="compositionally biased region" description="Basic and acidic residues" evidence="1">
    <location>
        <begin position="590"/>
        <end position="601"/>
    </location>
</feature>
<comment type="caution">
    <text evidence="2">The sequence shown here is derived from an EMBL/GenBank/DDBJ whole genome shotgun (WGS) entry which is preliminary data.</text>
</comment>
<dbReference type="AlphaFoldDB" id="A0A1G2KUV9"/>
<evidence type="ECO:0000313" key="2">
    <source>
        <dbReference type="EMBL" id="OHA03196.1"/>
    </source>
</evidence>
<name>A0A1G2KUV9_9BACT</name>